<dbReference type="PROSITE" id="PS50828">
    <property type="entry name" value="SMR"/>
    <property type="match status" value="1"/>
</dbReference>
<dbReference type="InterPro" id="IPR002625">
    <property type="entry name" value="Smr_dom"/>
</dbReference>
<proteinExistence type="predicted"/>
<sequence>MRASKAGRSGGHAGTLADLKRLRKKSEAAASPPSPPGGGAGAIPAPNQSPARRTRQPVESLAAAKLDEAALSRERAPARSTRLSQQFAGLGRMLSSARESAGPCAADAPKGAQTRMPDANARAGAPAPAITAQDQALFRRAVKSAQPIKDTRRAILPPPPRASGAVLRERRERAVGAEPGRPPQTSDQYSPAGIDHDGASFVRRGHGPDLAKGLKRGKWPIGASLDLHGNTLEEARDRLDHFLQSCLTHQIKCVRIVHGKGYGSKDGEPVLKQTVRRWLTQMADVLAYAECPEQDGGSGAVQVLLRTGRP</sequence>
<keyword evidence="3" id="KW-0378">Hydrolase</keyword>
<reference evidence="3 4" key="1">
    <citation type="submission" date="2016-11" db="EMBL/GenBank/DDBJ databases">
        <authorList>
            <person name="Jaros S."/>
            <person name="Januszkiewicz K."/>
            <person name="Wedrychowicz H."/>
        </authorList>
    </citation>
    <scope>NUCLEOTIDE SEQUENCE [LARGE SCALE GENOMIC DNA]</scope>
    <source>
        <strain evidence="3 4">CGMCC 1.10190</strain>
    </source>
</reference>
<dbReference type="PANTHER" id="PTHR35562">
    <property type="entry name" value="DNA ENDONUCLEASE SMRA-RELATED"/>
    <property type="match status" value="1"/>
</dbReference>
<evidence type="ECO:0000313" key="4">
    <source>
        <dbReference type="Proteomes" id="UP000184226"/>
    </source>
</evidence>
<name>A0A1M5YY97_9BURK</name>
<dbReference type="EMBL" id="FQXE01000011">
    <property type="protein sequence ID" value="SHI16513.1"/>
    <property type="molecule type" value="Genomic_DNA"/>
</dbReference>
<dbReference type="RefSeq" id="WP_245801318.1">
    <property type="nucleotide sequence ID" value="NZ_FQXE01000011.1"/>
</dbReference>
<feature type="domain" description="Smr" evidence="2">
    <location>
        <begin position="225"/>
        <end position="306"/>
    </location>
</feature>
<dbReference type="InterPro" id="IPR036063">
    <property type="entry name" value="Smr_dom_sf"/>
</dbReference>
<feature type="region of interest" description="Disordered" evidence="1">
    <location>
        <begin position="1"/>
        <end position="59"/>
    </location>
</feature>
<organism evidence="3 4">
    <name type="scientific">Pollutimonas bauzanensis</name>
    <dbReference type="NCBI Taxonomy" id="658167"/>
    <lineage>
        <taxon>Bacteria</taxon>
        <taxon>Pseudomonadati</taxon>
        <taxon>Pseudomonadota</taxon>
        <taxon>Betaproteobacteria</taxon>
        <taxon>Burkholderiales</taxon>
        <taxon>Alcaligenaceae</taxon>
        <taxon>Pollutimonas</taxon>
    </lineage>
</organism>
<keyword evidence="4" id="KW-1185">Reference proteome</keyword>
<dbReference type="Gene3D" id="3.30.1370.110">
    <property type="match status" value="1"/>
</dbReference>
<dbReference type="Proteomes" id="UP000184226">
    <property type="component" value="Unassembled WGS sequence"/>
</dbReference>
<dbReference type="SMART" id="SM00463">
    <property type="entry name" value="SMR"/>
    <property type="match status" value="1"/>
</dbReference>
<dbReference type="PANTHER" id="PTHR35562:SF2">
    <property type="entry name" value="DNA ENDONUCLEASE SMRA-RELATED"/>
    <property type="match status" value="1"/>
</dbReference>
<keyword evidence="3" id="KW-0255">Endonuclease</keyword>
<dbReference type="AlphaFoldDB" id="A0A1M5YY97"/>
<evidence type="ECO:0000259" key="2">
    <source>
        <dbReference type="PROSITE" id="PS50828"/>
    </source>
</evidence>
<evidence type="ECO:0000313" key="3">
    <source>
        <dbReference type="EMBL" id="SHI16513.1"/>
    </source>
</evidence>
<evidence type="ECO:0000256" key="1">
    <source>
        <dbReference type="SAM" id="MobiDB-lite"/>
    </source>
</evidence>
<dbReference type="STRING" id="658167.SAMN04488135_11123"/>
<protein>
    <submittedName>
        <fullName evidence="3">DNA-nicking endonuclease, Smr domain</fullName>
    </submittedName>
</protein>
<keyword evidence="3" id="KW-0540">Nuclease</keyword>
<feature type="region of interest" description="Disordered" evidence="1">
    <location>
        <begin position="94"/>
        <end position="122"/>
    </location>
</feature>
<feature type="region of interest" description="Disordered" evidence="1">
    <location>
        <begin position="152"/>
        <end position="193"/>
    </location>
</feature>
<gene>
    <name evidence="3" type="ORF">SAMN04488135_11123</name>
</gene>
<accession>A0A1M5YY97</accession>
<dbReference type="Pfam" id="PF01713">
    <property type="entry name" value="Smr"/>
    <property type="match status" value="1"/>
</dbReference>
<dbReference type="GO" id="GO:0004519">
    <property type="term" value="F:endonuclease activity"/>
    <property type="evidence" value="ECO:0007669"/>
    <property type="project" value="UniProtKB-KW"/>
</dbReference>
<dbReference type="SUPFAM" id="SSF160443">
    <property type="entry name" value="SMR domain-like"/>
    <property type="match status" value="1"/>
</dbReference>